<dbReference type="CDD" id="cd08771">
    <property type="entry name" value="DLP_1"/>
    <property type="match status" value="1"/>
</dbReference>
<name>A0A0L7LJ67_OPEBR</name>
<dbReference type="GO" id="GO:0006897">
    <property type="term" value="P:endocytosis"/>
    <property type="evidence" value="ECO:0007669"/>
    <property type="project" value="TreeGrafter"/>
</dbReference>
<comment type="caution">
    <text evidence="2">The sequence shown here is derived from an EMBL/GenBank/DDBJ whole genome shotgun (WGS) entry which is preliminary data.</text>
</comment>
<dbReference type="SUPFAM" id="SSF52540">
    <property type="entry name" value="P-loop containing nucleoside triphosphate hydrolases"/>
    <property type="match status" value="1"/>
</dbReference>
<dbReference type="GO" id="GO:0005525">
    <property type="term" value="F:GTP binding"/>
    <property type="evidence" value="ECO:0007669"/>
    <property type="project" value="InterPro"/>
</dbReference>
<dbReference type="AlphaFoldDB" id="A0A0L7LJ67"/>
<dbReference type="GO" id="GO:0016559">
    <property type="term" value="P:peroxisome fission"/>
    <property type="evidence" value="ECO:0007669"/>
    <property type="project" value="TreeGrafter"/>
</dbReference>
<keyword evidence="3" id="KW-1185">Reference proteome</keyword>
<dbReference type="SMART" id="SM00053">
    <property type="entry name" value="DYNc"/>
    <property type="match status" value="1"/>
</dbReference>
<dbReference type="GO" id="GO:0048312">
    <property type="term" value="P:intracellular distribution of mitochondria"/>
    <property type="evidence" value="ECO:0007669"/>
    <property type="project" value="TreeGrafter"/>
</dbReference>
<dbReference type="STRING" id="104452.A0A0L7LJ67"/>
<proteinExistence type="predicted"/>
<dbReference type="GO" id="GO:0000266">
    <property type="term" value="P:mitochondrial fission"/>
    <property type="evidence" value="ECO:0007669"/>
    <property type="project" value="TreeGrafter"/>
</dbReference>
<dbReference type="PROSITE" id="PS51718">
    <property type="entry name" value="G_DYNAMIN_2"/>
    <property type="match status" value="1"/>
</dbReference>
<dbReference type="InterPro" id="IPR022812">
    <property type="entry name" value="Dynamin"/>
</dbReference>
<accession>A0A0L7LJ67</accession>
<dbReference type="Proteomes" id="UP000037510">
    <property type="component" value="Unassembled WGS sequence"/>
</dbReference>
<dbReference type="InterPro" id="IPR045063">
    <property type="entry name" value="Dynamin_N"/>
</dbReference>
<evidence type="ECO:0000313" key="3">
    <source>
        <dbReference type="Proteomes" id="UP000037510"/>
    </source>
</evidence>
<dbReference type="InterPro" id="IPR027417">
    <property type="entry name" value="P-loop_NTPase"/>
</dbReference>
<dbReference type="GO" id="GO:0005874">
    <property type="term" value="C:microtubule"/>
    <property type="evidence" value="ECO:0007669"/>
    <property type="project" value="TreeGrafter"/>
</dbReference>
<dbReference type="EMBL" id="JTDY01000904">
    <property type="protein sequence ID" value="KOB75492.1"/>
    <property type="molecule type" value="Genomic_DNA"/>
</dbReference>
<organism evidence="2 3">
    <name type="scientific">Operophtera brumata</name>
    <name type="common">Winter moth</name>
    <name type="synonym">Phalaena brumata</name>
    <dbReference type="NCBI Taxonomy" id="104452"/>
    <lineage>
        <taxon>Eukaryota</taxon>
        <taxon>Metazoa</taxon>
        <taxon>Ecdysozoa</taxon>
        <taxon>Arthropoda</taxon>
        <taxon>Hexapoda</taxon>
        <taxon>Insecta</taxon>
        <taxon>Pterygota</taxon>
        <taxon>Neoptera</taxon>
        <taxon>Endopterygota</taxon>
        <taxon>Lepidoptera</taxon>
        <taxon>Glossata</taxon>
        <taxon>Ditrysia</taxon>
        <taxon>Geometroidea</taxon>
        <taxon>Geometridae</taxon>
        <taxon>Larentiinae</taxon>
        <taxon>Operophtera</taxon>
    </lineage>
</organism>
<feature type="domain" description="Dynamin-type G" evidence="1">
    <location>
        <begin position="1"/>
        <end position="130"/>
    </location>
</feature>
<dbReference type="GO" id="GO:0005739">
    <property type="term" value="C:mitochondrion"/>
    <property type="evidence" value="ECO:0007669"/>
    <property type="project" value="TreeGrafter"/>
</dbReference>
<feature type="non-terminal residue" evidence="2">
    <location>
        <position position="1"/>
    </location>
</feature>
<protein>
    <recommendedName>
        <fullName evidence="1">Dynamin-type G domain-containing protein</fullName>
    </recommendedName>
</protein>
<dbReference type="GO" id="GO:0003924">
    <property type="term" value="F:GTPase activity"/>
    <property type="evidence" value="ECO:0007669"/>
    <property type="project" value="InterPro"/>
</dbReference>
<dbReference type="PANTHER" id="PTHR11566:SF21">
    <property type="entry name" value="DYNAMIN RELATED PROTEIN 1, ISOFORM A"/>
    <property type="match status" value="1"/>
</dbReference>
<dbReference type="GO" id="GO:0016020">
    <property type="term" value="C:membrane"/>
    <property type="evidence" value="ECO:0007669"/>
    <property type="project" value="TreeGrafter"/>
</dbReference>
<dbReference type="InterPro" id="IPR030381">
    <property type="entry name" value="G_DYNAMIN_dom"/>
</dbReference>
<dbReference type="Pfam" id="PF00350">
    <property type="entry name" value="Dynamin_N"/>
    <property type="match status" value="1"/>
</dbReference>
<dbReference type="Gene3D" id="3.40.50.300">
    <property type="entry name" value="P-loop containing nucleotide triphosphate hydrolases"/>
    <property type="match status" value="1"/>
</dbReference>
<evidence type="ECO:0000259" key="1">
    <source>
        <dbReference type="PROSITE" id="PS51718"/>
    </source>
</evidence>
<evidence type="ECO:0000313" key="2">
    <source>
        <dbReference type="EMBL" id="KOB75492.1"/>
    </source>
</evidence>
<dbReference type="InterPro" id="IPR001401">
    <property type="entry name" value="Dynamin_GTPase"/>
</dbReference>
<gene>
    <name evidence="2" type="ORF">OBRU01_05936</name>
</gene>
<reference evidence="2 3" key="1">
    <citation type="journal article" date="2015" name="Genome Biol. Evol.">
        <title>The genome of winter moth (Operophtera brumata) provides a genomic perspective on sexual dimorphism and phenology.</title>
        <authorList>
            <person name="Derks M.F."/>
            <person name="Smit S."/>
            <person name="Salis L."/>
            <person name="Schijlen E."/>
            <person name="Bossers A."/>
            <person name="Mateman C."/>
            <person name="Pijl A.S."/>
            <person name="de Ridder D."/>
            <person name="Groenen M.A."/>
            <person name="Visser M.E."/>
            <person name="Megens H.J."/>
        </authorList>
    </citation>
    <scope>NUCLEOTIDE SEQUENCE [LARGE SCALE GENOMIC DNA]</scope>
    <source>
        <strain evidence="2">WM2013NL</strain>
        <tissue evidence="2">Head and thorax</tissue>
    </source>
</reference>
<sequence>MAQLSHSMFSSGTVSLEEWGKFLHTKDKIYPDFDQIRQEIERETDRMAGSNKGISPEPISLKIFSTRVVNLTLVDLPGITKITKLIIKYIGNPNSIILAVTAANTDMATSEAIKMSKEVDPDGRRTLAVA</sequence>
<feature type="non-terminal residue" evidence="2">
    <location>
        <position position="130"/>
    </location>
</feature>
<dbReference type="PANTHER" id="PTHR11566">
    <property type="entry name" value="DYNAMIN"/>
    <property type="match status" value="1"/>
</dbReference>
<dbReference type="GO" id="GO:0008017">
    <property type="term" value="F:microtubule binding"/>
    <property type="evidence" value="ECO:0007669"/>
    <property type="project" value="TreeGrafter"/>
</dbReference>